<proteinExistence type="predicted"/>
<evidence type="ECO:0000256" key="2">
    <source>
        <dbReference type="ARBA" id="ARBA00022750"/>
    </source>
</evidence>
<keyword evidence="6" id="KW-1185">Reference proteome</keyword>
<name>A0A8B9BAS6_9AVES</name>
<organism evidence="5 6">
    <name type="scientific">Anser brachyrhynchus</name>
    <name type="common">Pink-footed goose</name>
    <dbReference type="NCBI Taxonomy" id="132585"/>
    <lineage>
        <taxon>Eukaryota</taxon>
        <taxon>Metazoa</taxon>
        <taxon>Chordata</taxon>
        <taxon>Craniata</taxon>
        <taxon>Vertebrata</taxon>
        <taxon>Euteleostomi</taxon>
        <taxon>Archelosauria</taxon>
        <taxon>Archosauria</taxon>
        <taxon>Dinosauria</taxon>
        <taxon>Saurischia</taxon>
        <taxon>Theropoda</taxon>
        <taxon>Coelurosauria</taxon>
        <taxon>Aves</taxon>
        <taxon>Neognathae</taxon>
        <taxon>Galloanserae</taxon>
        <taxon>Anseriformes</taxon>
        <taxon>Anatidae</taxon>
        <taxon>Anserinae</taxon>
        <taxon>Anser</taxon>
    </lineage>
</organism>
<protein>
    <recommendedName>
        <fullName evidence="4">dUTPase-like domain-containing protein</fullName>
    </recommendedName>
</protein>
<reference evidence="5" key="1">
    <citation type="submission" date="2025-08" db="UniProtKB">
        <authorList>
            <consortium name="Ensembl"/>
        </authorList>
    </citation>
    <scope>IDENTIFICATION</scope>
</reference>
<evidence type="ECO:0000259" key="4">
    <source>
        <dbReference type="Pfam" id="PF00692"/>
    </source>
</evidence>
<sequence>PPCCPSVFRKSPRWSRVPRCSPAATITTVDTLSARTRGSAGVDVSTVIDATLCGTHVHKIPLNVKGPVGNDCSVLLLGRSSTTLTGLFVLPGIIDADYNGQIQAMAWTPSPPLSIQKGTRIAQLILFRAVVCRSWFKNNSNKDILFRQTAHGIHQCLSSRRRAGNGDYCFGSRGGLCEKSPEAAPC</sequence>
<dbReference type="Pfam" id="PF00692">
    <property type="entry name" value="dUTPase"/>
    <property type="match status" value="1"/>
</dbReference>
<dbReference type="Gene3D" id="2.70.40.10">
    <property type="match status" value="1"/>
</dbReference>
<evidence type="ECO:0000256" key="1">
    <source>
        <dbReference type="ARBA" id="ARBA00022670"/>
    </source>
</evidence>
<dbReference type="Proteomes" id="UP000694426">
    <property type="component" value="Unplaced"/>
</dbReference>
<keyword evidence="3" id="KW-0378">Hydrolase</keyword>
<dbReference type="GO" id="GO:0006508">
    <property type="term" value="P:proteolysis"/>
    <property type="evidence" value="ECO:0007669"/>
    <property type="project" value="UniProtKB-KW"/>
</dbReference>
<evidence type="ECO:0000313" key="6">
    <source>
        <dbReference type="Proteomes" id="UP000694426"/>
    </source>
</evidence>
<accession>A0A8B9BAS6</accession>
<keyword evidence="1" id="KW-0645">Protease</keyword>
<dbReference type="Ensembl" id="ENSABRT00000002160.1">
    <property type="protein sequence ID" value="ENSABRP00000001477.1"/>
    <property type="gene ID" value="ENSABRG00000001488.1"/>
</dbReference>
<dbReference type="GO" id="GO:0004190">
    <property type="term" value="F:aspartic-type endopeptidase activity"/>
    <property type="evidence" value="ECO:0007669"/>
    <property type="project" value="UniProtKB-KW"/>
</dbReference>
<dbReference type="InterPro" id="IPR051592">
    <property type="entry name" value="HERV-K_Pro_peptidase_A2"/>
</dbReference>
<dbReference type="InterPro" id="IPR029054">
    <property type="entry name" value="dUTPase-like"/>
</dbReference>
<dbReference type="InterPro" id="IPR033704">
    <property type="entry name" value="dUTPase_trimeric"/>
</dbReference>
<dbReference type="InterPro" id="IPR036157">
    <property type="entry name" value="dUTPase-like_sf"/>
</dbReference>
<evidence type="ECO:0000313" key="5">
    <source>
        <dbReference type="Ensembl" id="ENSABRP00000001477.1"/>
    </source>
</evidence>
<dbReference type="GeneTree" id="ENSGT00530000064196"/>
<dbReference type="CDD" id="cd07557">
    <property type="entry name" value="trimeric_dUTPase"/>
    <property type="match status" value="1"/>
</dbReference>
<evidence type="ECO:0000256" key="3">
    <source>
        <dbReference type="ARBA" id="ARBA00022801"/>
    </source>
</evidence>
<dbReference type="PANTHER" id="PTHR19422:SF123">
    <property type="entry name" value="RT1 CLASS I, LOCUS CE15"/>
    <property type="match status" value="1"/>
</dbReference>
<dbReference type="SUPFAM" id="SSF51283">
    <property type="entry name" value="dUTPase-like"/>
    <property type="match status" value="1"/>
</dbReference>
<feature type="domain" description="dUTPase-like" evidence="4">
    <location>
        <begin position="31"/>
        <end position="131"/>
    </location>
</feature>
<dbReference type="AlphaFoldDB" id="A0A8B9BAS6"/>
<dbReference type="PANTHER" id="PTHR19422">
    <property type="entry name" value="GAG RETROVIRAL POLYPROTEIN"/>
    <property type="match status" value="1"/>
</dbReference>
<keyword evidence="2" id="KW-0064">Aspartyl protease</keyword>
<reference evidence="5" key="2">
    <citation type="submission" date="2025-09" db="UniProtKB">
        <authorList>
            <consortium name="Ensembl"/>
        </authorList>
    </citation>
    <scope>IDENTIFICATION</scope>
</reference>